<accession>A0A8X6P5Z1</accession>
<dbReference type="AlphaFoldDB" id="A0A8X6P5Z1"/>
<reference evidence="1" key="1">
    <citation type="submission" date="2020-08" db="EMBL/GenBank/DDBJ databases">
        <title>Multicomponent nature underlies the extraordinary mechanical properties of spider dragline silk.</title>
        <authorList>
            <person name="Kono N."/>
            <person name="Nakamura H."/>
            <person name="Mori M."/>
            <person name="Yoshida Y."/>
            <person name="Ohtoshi R."/>
            <person name="Malay A.D."/>
            <person name="Moran D.A.P."/>
            <person name="Tomita M."/>
            <person name="Numata K."/>
            <person name="Arakawa K."/>
        </authorList>
    </citation>
    <scope>NUCLEOTIDE SEQUENCE</scope>
</reference>
<gene>
    <name evidence="1" type="ORF">NPIL_538141</name>
</gene>
<keyword evidence="2" id="KW-1185">Reference proteome</keyword>
<sequence>MLFFVTLFADMRSDDDMMSPSSHAPLRKEKLVIINVVVQKTEWCNVFTCRNALRQHPQIEPGTLQARVNFLLHFNCFASPTLAEKKVKNSKRSVITTHSYIDSESLKSTPLSGGESRSKVGEKQGIPLQVSVLSDTSKHRSGSEDKEILLRMYLPHPPSLHLPQCSSLLPHRPWRKESRRHTHSPAPIAAEKVADALANAAPPVITEEYYPLHKDAIREMIRMRVAYAV</sequence>
<proteinExistence type="predicted"/>
<dbReference type="EMBL" id="BMAW01112421">
    <property type="protein sequence ID" value="GFT52387.1"/>
    <property type="molecule type" value="Genomic_DNA"/>
</dbReference>
<comment type="caution">
    <text evidence="1">The sequence shown here is derived from an EMBL/GenBank/DDBJ whole genome shotgun (WGS) entry which is preliminary data.</text>
</comment>
<organism evidence="1 2">
    <name type="scientific">Nephila pilipes</name>
    <name type="common">Giant wood spider</name>
    <name type="synonym">Nephila maculata</name>
    <dbReference type="NCBI Taxonomy" id="299642"/>
    <lineage>
        <taxon>Eukaryota</taxon>
        <taxon>Metazoa</taxon>
        <taxon>Ecdysozoa</taxon>
        <taxon>Arthropoda</taxon>
        <taxon>Chelicerata</taxon>
        <taxon>Arachnida</taxon>
        <taxon>Araneae</taxon>
        <taxon>Araneomorphae</taxon>
        <taxon>Entelegynae</taxon>
        <taxon>Araneoidea</taxon>
        <taxon>Nephilidae</taxon>
        <taxon>Nephila</taxon>
    </lineage>
</organism>
<dbReference type="Proteomes" id="UP000887013">
    <property type="component" value="Unassembled WGS sequence"/>
</dbReference>
<evidence type="ECO:0000313" key="2">
    <source>
        <dbReference type="Proteomes" id="UP000887013"/>
    </source>
</evidence>
<evidence type="ECO:0000313" key="1">
    <source>
        <dbReference type="EMBL" id="GFT52387.1"/>
    </source>
</evidence>
<name>A0A8X6P5Z1_NEPPI</name>
<protein>
    <submittedName>
        <fullName evidence="1">Uncharacterized protein</fullName>
    </submittedName>
</protein>